<dbReference type="InterPro" id="IPR005632">
    <property type="entry name" value="Chaperone_Skp"/>
</dbReference>
<dbReference type="Proteomes" id="UP000241421">
    <property type="component" value="Unassembled WGS sequence"/>
</dbReference>
<evidence type="ECO:0000256" key="3">
    <source>
        <dbReference type="SAM" id="SignalP"/>
    </source>
</evidence>
<sequence>MLNTVTASLTKRLALVFLCAGALTQAHAQTMPQGARIGWVSTERLFTESKQAQAADAKIEAEFSKRQKAMQEQIVHFKALSDKFDADAPTLGEPERTRRTREMIDLDKDLQRKQREFREDLMQRKNEERANISQKVYKLIQQIAEQEKLDIVLQESVWFSSKIDITDRLLKQMDR</sequence>
<dbReference type="PIRSF" id="PIRSF002094">
    <property type="entry name" value="OMP26_Skp"/>
    <property type="match status" value="1"/>
</dbReference>
<evidence type="ECO:0000256" key="1">
    <source>
        <dbReference type="ARBA" id="ARBA00022729"/>
    </source>
</evidence>
<dbReference type="InterPro" id="IPR024930">
    <property type="entry name" value="Skp_dom_sf"/>
</dbReference>
<dbReference type="OrthoDB" id="5294628at2"/>
<evidence type="ECO:0000256" key="2">
    <source>
        <dbReference type="PIRNR" id="PIRNR002094"/>
    </source>
</evidence>
<accession>A0A2U2HI36</accession>
<proteinExistence type="inferred from homology"/>
<gene>
    <name evidence="4" type="ORF">C7C56_017105</name>
</gene>
<dbReference type="RefSeq" id="WP_106758583.1">
    <property type="nucleotide sequence ID" value="NZ_PXWF02000249.1"/>
</dbReference>
<organism evidence="4 5">
    <name type="scientific">Massilia glaciei</name>
    <dbReference type="NCBI Taxonomy" id="1524097"/>
    <lineage>
        <taxon>Bacteria</taxon>
        <taxon>Pseudomonadati</taxon>
        <taxon>Pseudomonadota</taxon>
        <taxon>Betaproteobacteria</taxon>
        <taxon>Burkholderiales</taxon>
        <taxon>Oxalobacteraceae</taxon>
        <taxon>Telluria group</taxon>
        <taxon>Massilia</taxon>
    </lineage>
</organism>
<reference evidence="4 5" key="1">
    <citation type="submission" date="2018-04" db="EMBL/GenBank/DDBJ databases">
        <title>Massilia violaceinigra sp. nov., a novel purple-pigmented bacterium isolated from Tianshan glacier, Xinjiang, China.</title>
        <authorList>
            <person name="Wang H."/>
        </authorList>
    </citation>
    <scope>NUCLEOTIDE SEQUENCE [LARGE SCALE GENOMIC DNA]</scope>
    <source>
        <strain evidence="4 5">B448-2</strain>
    </source>
</reference>
<dbReference type="Gene3D" id="3.30.910.20">
    <property type="entry name" value="Skp domain"/>
    <property type="match status" value="1"/>
</dbReference>
<feature type="chain" id="PRO_5015464440" evidence="3">
    <location>
        <begin position="29"/>
        <end position="175"/>
    </location>
</feature>
<feature type="signal peptide" evidence="3">
    <location>
        <begin position="1"/>
        <end position="28"/>
    </location>
</feature>
<dbReference type="GO" id="GO:0005829">
    <property type="term" value="C:cytosol"/>
    <property type="evidence" value="ECO:0007669"/>
    <property type="project" value="TreeGrafter"/>
</dbReference>
<dbReference type="PANTHER" id="PTHR35089:SF1">
    <property type="entry name" value="CHAPERONE PROTEIN SKP"/>
    <property type="match status" value="1"/>
</dbReference>
<dbReference type="GO" id="GO:0050821">
    <property type="term" value="P:protein stabilization"/>
    <property type="evidence" value="ECO:0007669"/>
    <property type="project" value="TreeGrafter"/>
</dbReference>
<dbReference type="PANTHER" id="PTHR35089">
    <property type="entry name" value="CHAPERONE PROTEIN SKP"/>
    <property type="match status" value="1"/>
</dbReference>
<dbReference type="SMART" id="SM00935">
    <property type="entry name" value="OmpH"/>
    <property type="match status" value="1"/>
</dbReference>
<dbReference type="EMBL" id="PXWF02000249">
    <property type="protein sequence ID" value="PWF45968.1"/>
    <property type="molecule type" value="Genomic_DNA"/>
</dbReference>
<dbReference type="GO" id="GO:0051082">
    <property type="term" value="F:unfolded protein binding"/>
    <property type="evidence" value="ECO:0007669"/>
    <property type="project" value="InterPro"/>
</dbReference>
<name>A0A2U2HI36_9BURK</name>
<dbReference type="Pfam" id="PF03938">
    <property type="entry name" value="OmpH"/>
    <property type="match status" value="1"/>
</dbReference>
<comment type="similarity">
    <text evidence="2">Belongs to the skp family.</text>
</comment>
<dbReference type="SUPFAM" id="SSF111384">
    <property type="entry name" value="OmpH-like"/>
    <property type="match status" value="1"/>
</dbReference>
<keyword evidence="1 3" id="KW-0732">Signal</keyword>
<evidence type="ECO:0000313" key="4">
    <source>
        <dbReference type="EMBL" id="PWF45968.1"/>
    </source>
</evidence>
<comment type="caution">
    <text evidence="4">The sequence shown here is derived from an EMBL/GenBank/DDBJ whole genome shotgun (WGS) entry which is preliminary data.</text>
</comment>
<evidence type="ECO:0000313" key="5">
    <source>
        <dbReference type="Proteomes" id="UP000241421"/>
    </source>
</evidence>
<dbReference type="AlphaFoldDB" id="A0A2U2HI36"/>
<keyword evidence="5" id="KW-1185">Reference proteome</keyword>
<protein>
    <submittedName>
        <fullName evidence="4">OmpH family outer membrane protein</fullName>
    </submittedName>
</protein>